<dbReference type="AlphaFoldDB" id="A0AAU9KQY3"/>
<dbReference type="CDD" id="cd00143">
    <property type="entry name" value="PP2Cc"/>
    <property type="match status" value="1"/>
</dbReference>
<keyword evidence="10" id="KW-0472">Membrane</keyword>
<proteinExistence type="inferred from homology"/>
<evidence type="ECO:0000256" key="14">
    <source>
        <dbReference type="RuleBase" id="RU003465"/>
    </source>
</evidence>
<dbReference type="InterPro" id="IPR001932">
    <property type="entry name" value="PPM-type_phosphatase-like_dom"/>
</dbReference>
<keyword evidence="8" id="KW-0460">Magnesium</keyword>
<evidence type="ECO:0000256" key="6">
    <source>
        <dbReference type="ARBA" id="ARBA00022723"/>
    </source>
</evidence>
<comment type="caution">
    <text evidence="16">The sequence shown here is derived from an EMBL/GenBank/DDBJ whole genome shotgun (WGS) entry which is preliminary data.</text>
</comment>
<evidence type="ECO:0000313" key="16">
    <source>
        <dbReference type="EMBL" id="CAG9335684.1"/>
    </source>
</evidence>
<dbReference type="EC" id="3.1.3.16" evidence="5"/>
<dbReference type="PANTHER" id="PTHR13832">
    <property type="entry name" value="PROTEIN PHOSPHATASE 2C"/>
    <property type="match status" value="1"/>
</dbReference>
<name>A0AAU9KQY3_9CILI</name>
<comment type="cofactor">
    <cofactor evidence="2">
        <name>Mg(2+)</name>
        <dbReference type="ChEBI" id="CHEBI:18420"/>
    </cofactor>
</comment>
<evidence type="ECO:0000256" key="4">
    <source>
        <dbReference type="ARBA" id="ARBA00006702"/>
    </source>
</evidence>
<dbReference type="GO" id="GO:0016020">
    <property type="term" value="C:membrane"/>
    <property type="evidence" value="ECO:0007669"/>
    <property type="project" value="UniProtKB-SubCell"/>
</dbReference>
<comment type="subcellular location">
    <subcellularLocation>
        <location evidence="3">Membrane</location>
        <topology evidence="3">Peripheral membrane protein</topology>
    </subcellularLocation>
</comment>
<evidence type="ECO:0000313" key="17">
    <source>
        <dbReference type="Proteomes" id="UP001162131"/>
    </source>
</evidence>
<dbReference type="EMBL" id="CAJZBQ010000062">
    <property type="protein sequence ID" value="CAG9335684.1"/>
    <property type="molecule type" value="Genomic_DNA"/>
</dbReference>
<dbReference type="PROSITE" id="PS01032">
    <property type="entry name" value="PPM_1"/>
    <property type="match status" value="1"/>
</dbReference>
<evidence type="ECO:0000256" key="5">
    <source>
        <dbReference type="ARBA" id="ARBA00013081"/>
    </source>
</evidence>
<keyword evidence="9 14" id="KW-0904">Protein phosphatase</keyword>
<dbReference type="InterPro" id="IPR015655">
    <property type="entry name" value="PP2C"/>
</dbReference>
<evidence type="ECO:0000256" key="9">
    <source>
        <dbReference type="ARBA" id="ARBA00022912"/>
    </source>
</evidence>
<protein>
    <recommendedName>
        <fullName evidence="5">protein-serine/threonine phosphatase</fullName>
        <ecNumber evidence="5">3.1.3.16</ecNumber>
    </recommendedName>
</protein>
<organism evidence="16 17">
    <name type="scientific">Blepharisma stoltei</name>
    <dbReference type="NCBI Taxonomy" id="1481888"/>
    <lineage>
        <taxon>Eukaryota</taxon>
        <taxon>Sar</taxon>
        <taxon>Alveolata</taxon>
        <taxon>Ciliophora</taxon>
        <taxon>Postciliodesmatophora</taxon>
        <taxon>Heterotrichea</taxon>
        <taxon>Heterotrichida</taxon>
        <taxon>Blepharismidae</taxon>
        <taxon>Blepharisma</taxon>
    </lineage>
</organism>
<comment type="catalytic activity">
    <reaction evidence="13">
        <text>O-phospho-L-threonyl-[protein] + H2O = L-threonyl-[protein] + phosphate</text>
        <dbReference type="Rhea" id="RHEA:47004"/>
        <dbReference type="Rhea" id="RHEA-COMP:11060"/>
        <dbReference type="Rhea" id="RHEA-COMP:11605"/>
        <dbReference type="ChEBI" id="CHEBI:15377"/>
        <dbReference type="ChEBI" id="CHEBI:30013"/>
        <dbReference type="ChEBI" id="CHEBI:43474"/>
        <dbReference type="ChEBI" id="CHEBI:61977"/>
        <dbReference type="EC" id="3.1.3.16"/>
    </reaction>
</comment>
<evidence type="ECO:0000256" key="12">
    <source>
        <dbReference type="ARBA" id="ARBA00047761"/>
    </source>
</evidence>
<comment type="catalytic activity">
    <reaction evidence="12">
        <text>O-phospho-L-seryl-[protein] + H2O = L-seryl-[protein] + phosphate</text>
        <dbReference type="Rhea" id="RHEA:20629"/>
        <dbReference type="Rhea" id="RHEA-COMP:9863"/>
        <dbReference type="Rhea" id="RHEA-COMP:11604"/>
        <dbReference type="ChEBI" id="CHEBI:15377"/>
        <dbReference type="ChEBI" id="CHEBI:29999"/>
        <dbReference type="ChEBI" id="CHEBI:43474"/>
        <dbReference type="ChEBI" id="CHEBI:83421"/>
        <dbReference type="EC" id="3.1.3.16"/>
    </reaction>
</comment>
<keyword evidence="7 14" id="KW-0378">Hydrolase</keyword>
<evidence type="ECO:0000256" key="11">
    <source>
        <dbReference type="ARBA" id="ARBA00023211"/>
    </source>
</evidence>
<dbReference type="InterPro" id="IPR036457">
    <property type="entry name" value="PPM-type-like_dom_sf"/>
</dbReference>
<dbReference type="Pfam" id="PF00481">
    <property type="entry name" value="PP2C"/>
    <property type="match status" value="1"/>
</dbReference>
<dbReference type="InterPro" id="IPR000222">
    <property type="entry name" value="PP2C_BS"/>
</dbReference>
<evidence type="ECO:0000256" key="13">
    <source>
        <dbReference type="ARBA" id="ARBA00048336"/>
    </source>
</evidence>
<dbReference type="Gene3D" id="3.60.40.10">
    <property type="entry name" value="PPM-type phosphatase domain"/>
    <property type="match status" value="1"/>
</dbReference>
<dbReference type="PROSITE" id="PS51746">
    <property type="entry name" value="PPM_2"/>
    <property type="match status" value="1"/>
</dbReference>
<evidence type="ECO:0000256" key="10">
    <source>
        <dbReference type="ARBA" id="ARBA00023136"/>
    </source>
</evidence>
<accession>A0AAU9KQY3</accession>
<dbReference type="SMART" id="SM00332">
    <property type="entry name" value="PP2Cc"/>
    <property type="match status" value="1"/>
</dbReference>
<sequence length="381" mass="42490">MNFTFKGLKNQSYTNLPEIKNFGMSETPTLKTSKNNFSKWVEHLNCSTPNLSKLPEIKPFNGRRLETTQTLPNILLTDRAIPRLNPSTVSNSSFGKIKAYAANTHQGLTRIYNEDKAMIILKIKNTSHPAKKIWTDCSFFGLYDGHGGKACSNFLRDNLHHYIINDHFFPESPKQAILRGFAQAEIDFLNVARDTGEKSGSCALVVLIIGKICYVANLGDSRAVMSGSQGQQVFTITRDHKPNDPDEQARIQLQGGKIYFNSSSPNKIYRVLPGRLSVSRTFGDIDAKNADFGGNPNVLIAIPEIKSFKIKKQHDFIVMGCDGIFDVMSSKDVVTTVWESNKKSEDLASNSCRNAVEAIISQSMKKRSNDNLTAIIIAFWI</sequence>
<comment type="cofactor">
    <cofactor evidence="1">
        <name>Mn(2+)</name>
        <dbReference type="ChEBI" id="CHEBI:29035"/>
    </cofactor>
</comment>
<feature type="domain" description="PPM-type phosphatase" evidence="15">
    <location>
        <begin position="99"/>
        <end position="379"/>
    </location>
</feature>
<dbReference type="GO" id="GO:0004722">
    <property type="term" value="F:protein serine/threonine phosphatase activity"/>
    <property type="evidence" value="ECO:0007669"/>
    <property type="project" value="UniProtKB-EC"/>
</dbReference>
<dbReference type="PANTHER" id="PTHR13832:SF803">
    <property type="entry name" value="PROTEIN PHOSPHATASE 1G"/>
    <property type="match status" value="1"/>
</dbReference>
<dbReference type="SUPFAM" id="SSF81606">
    <property type="entry name" value="PP2C-like"/>
    <property type="match status" value="1"/>
</dbReference>
<dbReference type="Proteomes" id="UP001162131">
    <property type="component" value="Unassembled WGS sequence"/>
</dbReference>
<keyword evidence="6" id="KW-0479">Metal-binding</keyword>
<evidence type="ECO:0000256" key="1">
    <source>
        <dbReference type="ARBA" id="ARBA00001936"/>
    </source>
</evidence>
<keyword evidence="11" id="KW-0464">Manganese</keyword>
<reference evidence="16" key="1">
    <citation type="submission" date="2021-09" db="EMBL/GenBank/DDBJ databases">
        <authorList>
            <consortium name="AG Swart"/>
            <person name="Singh M."/>
            <person name="Singh A."/>
            <person name="Seah K."/>
            <person name="Emmerich C."/>
        </authorList>
    </citation>
    <scope>NUCLEOTIDE SEQUENCE</scope>
    <source>
        <strain evidence="16">ATCC30299</strain>
    </source>
</reference>
<evidence type="ECO:0000256" key="2">
    <source>
        <dbReference type="ARBA" id="ARBA00001946"/>
    </source>
</evidence>
<comment type="similarity">
    <text evidence="4 14">Belongs to the PP2C family.</text>
</comment>
<keyword evidence="17" id="KW-1185">Reference proteome</keyword>
<evidence type="ECO:0000256" key="8">
    <source>
        <dbReference type="ARBA" id="ARBA00022842"/>
    </source>
</evidence>
<gene>
    <name evidence="16" type="ORF">BSTOLATCC_MIC64147</name>
</gene>
<evidence type="ECO:0000256" key="7">
    <source>
        <dbReference type="ARBA" id="ARBA00022801"/>
    </source>
</evidence>
<evidence type="ECO:0000259" key="15">
    <source>
        <dbReference type="PROSITE" id="PS51746"/>
    </source>
</evidence>
<dbReference type="GO" id="GO:0046872">
    <property type="term" value="F:metal ion binding"/>
    <property type="evidence" value="ECO:0007669"/>
    <property type="project" value="UniProtKB-KW"/>
</dbReference>
<evidence type="ECO:0000256" key="3">
    <source>
        <dbReference type="ARBA" id="ARBA00004170"/>
    </source>
</evidence>